<dbReference type="AlphaFoldDB" id="A0A4U3KXT9"/>
<evidence type="ECO:0000313" key="4">
    <source>
        <dbReference type="Proteomes" id="UP000305848"/>
    </source>
</evidence>
<keyword evidence="4" id="KW-1185">Reference proteome</keyword>
<dbReference type="Proteomes" id="UP000305848">
    <property type="component" value="Unassembled WGS sequence"/>
</dbReference>
<proteinExistence type="predicted"/>
<dbReference type="PANTHER" id="PTHR12526">
    <property type="entry name" value="GLYCOSYLTRANSFERASE"/>
    <property type="match status" value="1"/>
</dbReference>
<sequence>MERIKVMHITQSVGGVETYIRQVIQHIDSNKFEIVLASSEPSIEQFCKEKGIKHYRVRMSRGFNPFTDILSIFHLRKLIGKEKPKLVHLHSSKAGFIGRIAAKTKGCKSLFTPHGGSYLSFTGFKRWLFFLLELIGKKFTYKLLCISHTEANRFIYAVGIKAEDIFIIPNSLFIPSAPPQVPDTLGLLQGNIKIGTIGRITYQKNPLLFADIAFDTIQQFPDAHFYFLGAGFHDHLRAKLDDRIKQYGIKDKVHLINKGDAVLALNFLRQIDLFLLPSLYEGLSYALLEAMLEGVPCIVSKTDGNNDVINNNENGFACLTKEEYSAIIAALIKDKERAKCIGDKGKQYVMAKHNISKNIRQLEQIYAEL</sequence>
<feature type="domain" description="Glycosyl transferase family 1" evidence="1">
    <location>
        <begin position="190"/>
        <end position="347"/>
    </location>
</feature>
<dbReference type="InterPro" id="IPR028098">
    <property type="entry name" value="Glyco_trans_4-like_N"/>
</dbReference>
<name>A0A4U3KXT9_9BACT</name>
<gene>
    <name evidence="3" type="ORF">FC093_14360</name>
</gene>
<comment type="caution">
    <text evidence="3">The sequence shown here is derived from an EMBL/GenBank/DDBJ whole genome shotgun (WGS) entry which is preliminary data.</text>
</comment>
<organism evidence="3 4">
    <name type="scientific">Ilyomonas limi</name>
    <dbReference type="NCBI Taxonomy" id="2575867"/>
    <lineage>
        <taxon>Bacteria</taxon>
        <taxon>Pseudomonadati</taxon>
        <taxon>Bacteroidota</taxon>
        <taxon>Chitinophagia</taxon>
        <taxon>Chitinophagales</taxon>
        <taxon>Chitinophagaceae</taxon>
        <taxon>Ilyomonas</taxon>
    </lineage>
</organism>
<feature type="domain" description="Glycosyltransferase subfamily 4-like N-terminal" evidence="2">
    <location>
        <begin position="13"/>
        <end position="170"/>
    </location>
</feature>
<protein>
    <submittedName>
        <fullName evidence="3">Glycosyltransferase family 4 protein</fullName>
    </submittedName>
</protein>
<keyword evidence="3" id="KW-0808">Transferase</keyword>
<dbReference type="Pfam" id="PF13439">
    <property type="entry name" value="Glyco_transf_4"/>
    <property type="match status" value="1"/>
</dbReference>
<dbReference type="OrthoDB" id="9792322at2"/>
<dbReference type="RefSeq" id="WP_137262488.1">
    <property type="nucleotide sequence ID" value="NZ_SZQL01000011.1"/>
</dbReference>
<dbReference type="SUPFAM" id="SSF53756">
    <property type="entry name" value="UDP-Glycosyltransferase/glycogen phosphorylase"/>
    <property type="match status" value="1"/>
</dbReference>
<dbReference type="Gene3D" id="3.40.50.2000">
    <property type="entry name" value="Glycogen Phosphorylase B"/>
    <property type="match status" value="2"/>
</dbReference>
<evidence type="ECO:0000313" key="3">
    <source>
        <dbReference type="EMBL" id="TKK67471.1"/>
    </source>
</evidence>
<dbReference type="InterPro" id="IPR001296">
    <property type="entry name" value="Glyco_trans_1"/>
</dbReference>
<reference evidence="3 4" key="1">
    <citation type="submission" date="2019-05" db="EMBL/GenBank/DDBJ databases">
        <title>Panacibacter sp. strain 17mud1-8 Genome sequencing and assembly.</title>
        <authorList>
            <person name="Chhetri G."/>
        </authorList>
    </citation>
    <scope>NUCLEOTIDE SEQUENCE [LARGE SCALE GENOMIC DNA]</scope>
    <source>
        <strain evidence="3 4">17mud1-8</strain>
    </source>
</reference>
<dbReference type="EMBL" id="SZQL01000011">
    <property type="protein sequence ID" value="TKK67471.1"/>
    <property type="molecule type" value="Genomic_DNA"/>
</dbReference>
<dbReference type="PANTHER" id="PTHR12526:SF630">
    <property type="entry name" value="GLYCOSYLTRANSFERASE"/>
    <property type="match status" value="1"/>
</dbReference>
<dbReference type="GO" id="GO:0016757">
    <property type="term" value="F:glycosyltransferase activity"/>
    <property type="evidence" value="ECO:0007669"/>
    <property type="project" value="InterPro"/>
</dbReference>
<evidence type="ECO:0000259" key="2">
    <source>
        <dbReference type="Pfam" id="PF13439"/>
    </source>
</evidence>
<accession>A0A4U3KXT9</accession>
<evidence type="ECO:0000259" key="1">
    <source>
        <dbReference type="Pfam" id="PF00534"/>
    </source>
</evidence>
<dbReference type="Pfam" id="PF00534">
    <property type="entry name" value="Glycos_transf_1"/>
    <property type="match status" value="1"/>
</dbReference>